<dbReference type="RefSeq" id="WP_130304232.1">
    <property type="nucleotide sequence ID" value="NZ_SHKO01000002.1"/>
</dbReference>
<comment type="caution">
    <text evidence="1">The sequence shown here is derived from an EMBL/GenBank/DDBJ whole genome shotgun (WGS) entry which is preliminary data.</text>
</comment>
<protein>
    <recommendedName>
        <fullName evidence="3">Pectate lyase-like protein</fullName>
    </recommendedName>
</protein>
<dbReference type="SUPFAM" id="SSF51126">
    <property type="entry name" value="Pectin lyase-like"/>
    <property type="match status" value="2"/>
</dbReference>
<dbReference type="Gene3D" id="2.160.20.10">
    <property type="entry name" value="Single-stranded right-handed beta-helix, Pectin lyase-like"/>
    <property type="match status" value="2"/>
</dbReference>
<keyword evidence="2" id="KW-1185">Reference proteome</keyword>
<reference evidence="1 2" key="1">
    <citation type="submission" date="2019-02" db="EMBL/GenBank/DDBJ databases">
        <title>Genomic Encyclopedia of Type Strains, Phase IV (KMG-IV): sequencing the most valuable type-strain genomes for metagenomic binning, comparative biology and taxonomic classification.</title>
        <authorList>
            <person name="Goeker M."/>
        </authorList>
    </citation>
    <scope>NUCLEOTIDE SEQUENCE [LARGE SCALE GENOMIC DNA]</scope>
    <source>
        <strain evidence="1 2">DSM 23814</strain>
    </source>
</reference>
<proteinExistence type="predicted"/>
<dbReference type="Proteomes" id="UP000293398">
    <property type="component" value="Unassembled WGS sequence"/>
</dbReference>
<accession>A0A4Q7VEY2</accession>
<evidence type="ECO:0000313" key="2">
    <source>
        <dbReference type="Proteomes" id="UP000293398"/>
    </source>
</evidence>
<dbReference type="SMART" id="SM00710">
    <property type="entry name" value="PbH1"/>
    <property type="match status" value="8"/>
</dbReference>
<dbReference type="InterPro" id="IPR012334">
    <property type="entry name" value="Pectin_lyas_fold"/>
</dbReference>
<dbReference type="InterPro" id="IPR006626">
    <property type="entry name" value="PbH1"/>
</dbReference>
<name>A0A4Q7VEY2_9BURK</name>
<evidence type="ECO:0008006" key="3">
    <source>
        <dbReference type="Google" id="ProtNLM"/>
    </source>
</evidence>
<dbReference type="AlphaFoldDB" id="A0A4Q7VEY2"/>
<organism evidence="1 2">
    <name type="scientific">Advenella incenata</name>
    <dbReference type="NCBI Taxonomy" id="267800"/>
    <lineage>
        <taxon>Bacteria</taxon>
        <taxon>Pseudomonadati</taxon>
        <taxon>Pseudomonadota</taxon>
        <taxon>Betaproteobacteria</taxon>
        <taxon>Burkholderiales</taxon>
        <taxon>Alcaligenaceae</taxon>
    </lineage>
</organism>
<sequence length="534" mass="58625">MDGRRRFITRSLALILFEYVAPPQVLSKQNSSHNLAATIVDPAGDGTTDDTEALNYLFSKANAGETVRLNPKKIFAIKGPLIIPQGINVETQGSVFKKIPTNNDEYAIEINSDVRIDDITLLVKNNTNQRGIHLQGSSISINRVSVNSEITGSKSKSKYVALTVGTENATCSNIVVAEVLIKNWDYPVACVLLKDSSIKKIDILNYRRGVYVRDCVNCQFDNATLQGLSRNSKGSPGDNGLLVESVIGHKSARDLRFSNWRISDSGEHGIRLGGAYQIDAVTFTGIKVYRPGVGYQSGGGCGIKIRGFNPKKTLHTNINLTSIDIYDCRDKGANFSSLFIALCDQVNVDRLRIKRDKNSFSGQYGISVLSSSNINIGNSQVLDCVKHALRIYTGNEKDFAPRLENILISDAVLTNTETSNSSVVSFEADTVLFTNIRMERCKIEGGTAAVVALRPKDRGGYVASQLQFAYLSKKIRNKPKMPVIGTADFLIDMSVDLENLDRVEAKSGSKINTHTSKYKKITGKWIKHGSQVNK</sequence>
<evidence type="ECO:0000313" key="1">
    <source>
        <dbReference type="EMBL" id="RZT94253.1"/>
    </source>
</evidence>
<dbReference type="InterPro" id="IPR011050">
    <property type="entry name" value="Pectin_lyase_fold/virulence"/>
</dbReference>
<gene>
    <name evidence="1" type="ORF">EV681_2671</name>
</gene>
<dbReference type="EMBL" id="SHKO01000002">
    <property type="protein sequence ID" value="RZT94253.1"/>
    <property type="molecule type" value="Genomic_DNA"/>
</dbReference>